<dbReference type="InterPro" id="IPR048395">
    <property type="entry name" value="Glyco_hydro_31_C"/>
</dbReference>
<dbReference type="Gene3D" id="3.20.20.80">
    <property type="entry name" value="Glycosidases"/>
    <property type="match status" value="1"/>
</dbReference>
<dbReference type="InterPro" id="IPR017853">
    <property type="entry name" value="GH"/>
</dbReference>
<dbReference type="GO" id="GO:0005975">
    <property type="term" value="P:carbohydrate metabolic process"/>
    <property type="evidence" value="ECO:0007669"/>
    <property type="project" value="InterPro"/>
</dbReference>
<dbReference type="Proteomes" id="UP000483765">
    <property type="component" value="Unassembled WGS sequence"/>
</dbReference>
<dbReference type="AlphaFoldDB" id="A0A6L8MVU7"/>
<evidence type="ECO:0000313" key="6">
    <source>
        <dbReference type="Proteomes" id="UP000483765"/>
    </source>
</evidence>
<dbReference type="PANTHER" id="PTHR43863:SF2">
    <property type="entry name" value="MALTASE-GLUCOAMYLASE"/>
    <property type="match status" value="1"/>
</dbReference>
<proteinExistence type="inferred from homology"/>
<name>A0A6L8MVU7_STRSU</name>
<dbReference type="CDD" id="cd06595">
    <property type="entry name" value="GH31_u1"/>
    <property type="match status" value="1"/>
</dbReference>
<dbReference type="GO" id="GO:0004553">
    <property type="term" value="F:hydrolase activity, hydrolyzing O-glycosyl compounds"/>
    <property type="evidence" value="ECO:0007669"/>
    <property type="project" value="InterPro"/>
</dbReference>
<comment type="similarity">
    <text evidence="1 2">Belongs to the glycosyl hydrolase 31 family.</text>
</comment>
<gene>
    <name evidence="5" type="ORF">GLP18_03080</name>
</gene>
<dbReference type="Pfam" id="PF21365">
    <property type="entry name" value="Glyco_hydro_31_3rd"/>
    <property type="match status" value="1"/>
</dbReference>
<comment type="caution">
    <text evidence="5">The sequence shown here is derived from an EMBL/GenBank/DDBJ whole genome shotgun (WGS) entry which is preliminary data.</text>
</comment>
<dbReference type="SUPFAM" id="SSF51011">
    <property type="entry name" value="Glycosyl hydrolase domain"/>
    <property type="match status" value="1"/>
</dbReference>
<dbReference type="EMBL" id="WNXH01000003">
    <property type="protein sequence ID" value="MYN69221.1"/>
    <property type="molecule type" value="Genomic_DNA"/>
</dbReference>
<dbReference type="InterPro" id="IPR051816">
    <property type="entry name" value="Glycosyl_Hydrolase_31"/>
</dbReference>
<accession>A0A6L8MVU7</accession>
<dbReference type="Gene3D" id="2.60.40.1180">
    <property type="entry name" value="Golgi alpha-mannosidase II"/>
    <property type="match status" value="2"/>
</dbReference>
<reference evidence="5 6" key="1">
    <citation type="submission" date="2019-11" db="EMBL/GenBank/DDBJ databases">
        <title>Divergent Streptococcus suis from cattle.</title>
        <authorList>
            <person name="Williamson C."/>
        </authorList>
    </citation>
    <scope>NUCLEOTIDE SEQUENCE [LARGE SCALE GENOMIC DNA]</scope>
    <source>
        <strain evidence="5 6">10-36905</strain>
    </source>
</reference>
<keyword evidence="2" id="KW-0378">Hydrolase</keyword>
<organism evidence="5 6">
    <name type="scientific">Streptococcus suis</name>
    <dbReference type="NCBI Taxonomy" id="1307"/>
    <lineage>
        <taxon>Bacteria</taxon>
        <taxon>Bacillati</taxon>
        <taxon>Bacillota</taxon>
        <taxon>Bacilli</taxon>
        <taxon>Lactobacillales</taxon>
        <taxon>Streptococcaceae</taxon>
        <taxon>Streptococcus</taxon>
    </lineage>
</organism>
<evidence type="ECO:0000259" key="3">
    <source>
        <dbReference type="Pfam" id="PF01055"/>
    </source>
</evidence>
<feature type="domain" description="Glycosyl hydrolase family 31 C-terminal" evidence="4">
    <location>
        <begin position="489"/>
        <end position="580"/>
    </location>
</feature>
<protein>
    <submittedName>
        <fullName evidence="5">Alpha-xylosidase</fullName>
    </submittedName>
</protein>
<dbReference type="InterPro" id="IPR013780">
    <property type="entry name" value="Glyco_hydro_b"/>
</dbReference>
<feature type="domain" description="Glycoside hydrolase family 31 TIM barrel" evidence="3">
    <location>
        <begin position="179"/>
        <end position="481"/>
    </location>
</feature>
<dbReference type="RefSeq" id="WP_105126421.1">
    <property type="nucleotide sequence ID" value="NZ_WNXH01000003.1"/>
</dbReference>
<keyword evidence="2" id="KW-0326">Glycosidase</keyword>
<dbReference type="PANTHER" id="PTHR43863">
    <property type="entry name" value="HYDROLASE, PUTATIVE (AFU_ORTHOLOGUE AFUA_1G03140)-RELATED"/>
    <property type="match status" value="1"/>
</dbReference>
<dbReference type="SUPFAM" id="SSF51445">
    <property type="entry name" value="(Trans)glycosidases"/>
    <property type="match status" value="1"/>
</dbReference>
<dbReference type="InterPro" id="IPR000322">
    <property type="entry name" value="Glyco_hydro_31_TIM"/>
</dbReference>
<evidence type="ECO:0000313" key="5">
    <source>
        <dbReference type="EMBL" id="MYN69221.1"/>
    </source>
</evidence>
<evidence type="ECO:0000256" key="2">
    <source>
        <dbReference type="RuleBase" id="RU361185"/>
    </source>
</evidence>
<evidence type="ECO:0000256" key="1">
    <source>
        <dbReference type="ARBA" id="ARBA00007806"/>
    </source>
</evidence>
<evidence type="ECO:0000259" key="4">
    <source>
        <dbReference type="Pfam" id="PF21365"/>
    </source>
</evidence>
<sequence length="740" mass="86212">MQTVFEGKKYRISILTNQLIRLEYSENGFFEDRLTRVVQNREFTSELSLNVIEDENRLEIITDSLHLHYDKSLFSNSGLFIDVKNNLSAYGNRWYFGNQYSNLGGTTRTLDFVDGSIELEDGIMSKNGFAILDDSDSFVFDNKNNPVERPEKVIDIYFFGYGRDYFTALKDFYHLTGSTPLLPRFALGNWWSRYWAYSEEGYLGLMDKFEAENVPLSVSVIDMDWHLTNDVPERFGSGWTGYSWNKKLFPDPERFLNELHHRGLKTTLNVHPADGIRAFEDAYPAVAKRLSLNTTIEEPALFDMSNEDFRKAYFEDVHHPLEKQGVDFWWIDWQQGTEGQIDPLWLLNYYHFKDITREGDNNIILSRYAGPGSHRFPIGFSGDTVTTWASLAFQPYFTSTASNIGYSWWSHDIGGHMLGYHDEELALRWLQFGVFSPINRLHSSNSPFQSKEPWGYSLEIAESMKEYLRLRHKFIPYLYTMNVRTHENGMPLITPMYYNYPYSDESYSVPNQYFFGSELMVAPITEKSNPSDKKGRVEVWFPEGKWYNFFTDDEYAGPIKLPIYRKKEEIPVFAKEGAIIPLDAKPAKTGVELPELIEWHIFPGASNSFDLVEDLNGKRFVTKCELRWDERVVQFSYSGDATIIPANRKHRLIFHAIRQEDVIVENGDTMVPFDATQLEKNSTFIDRVYSCLQDLEIDYDTKHIVVRELENSQNILHKIASLNRLEPRLREQLTELLFIS</sequence>
<dbReference type="Pfam" id="PF01055">
    <property type="entry name" value="Glyco_hydro_31_2nd"/>
    <property type="match status" value="1"/>
</dbReference>